<evidence type="ECO:0000313" key="2">
    <source>
        <dbReference type="EMBL" id="GAT71501.1"/>
    </source>
</evidence>
<dbReference type="Proteomes" id="UP000077701">
    <property type="component" value="Unassembled WGS sequence"/>
</dbReference>
<dbReference type="STRING" id="161355.PS9374_07193"/>
<proteinExistence type="predicted"/>
<comment type="caution">
    <text evidence="2">The sequence shown here is derived from an EMBL/GenBank/DDBJ whole genome shotgun (WGS) entry which is preliminary data.</text>
</comment>
<evidence type="ECO:0000313" key="3">
    <source>
        <dbReference type="Proteomes" id="UP000077701"/>
    </source>
</evidence>
<sequence length="144" mass="14415">MCDAVTPVAVAPSPNCHAYAVIDPSSSPDGLASKVHSSSAQLAAKSATGGWLAPCTVTLAVAEDVAPRSSVTVTVTGYVPPRGKACVTAAPEALPPPPNDHVVETSTPSGSCEPVLRKVQTSSSHSDTSSATGLALGVWEPSPE</sequence>
<accession>A0A171DR25</accession>
<feature type="compositionally biased region" description="Low complexity" evidence="1">
    <location>
        <begin position="121"/>
        <end position="132"/>
    </location>
</feature>
<organism evidence="2 3">
    <name type="scientific">Planomonospora sphaerica</name>
    <dbReference type="NCBI Taxonomy" id="161355"/>
    <lineage>
        <taxon>Bacteria</taxon>
        <taxon>Bacillati</taxon>
        <taxon>Actinomycetota</taxon>
        <taxon>Actinomycetes</taxon>
        <taxon>Streptosporangiales</taxon>
        <taxon>Streptosporangiaceae</taxon>
        <taxon>Planomonospora</taxon>
    </lineage>
</organism>
<dbReference type="AlphaFoldDB" id="A0A171DR25"/>
<dbReference type="EMBL" id="BDCX01000044">
    <property type="protein sequence ID" value="GAT71501.1"/>
    <property type="molecule type" value="Genomic_DNA"/>
</dbReference>
<reference evidence="3" key="2">
    <citation type="submission" date="2016-04" db="EMBL/GenBank/DDBJ databases">
        <title>Planomonospora sphaerica JCM9374 whole genome shotgun sequence.</title>
        <authorList>
            <person name="Suzuki T."/>
            <person name="Dohra H."/>
            <person name="Kodani S."/>
        </authorList>
    </citation>
    <scope>NUCLEOTIDE SEQUENCE [LARGE SCALE GENOMIC DNA]</scope>
    <source>
        <strain evidence="3">JCM 9374</strain>
    </source>
</reference>
<gene>
    <name evidence="2" type="ORF">PS9374_07193</name>
</gene>
<keyword evidence="3" id="KW-1185">Reference proteome</keyword>
<evidence type="ECO:0000256" key="1">
    <source>
        <dbReference type="SAM" id="MobiDB-lite"/>
    </source>
</evidence>
<reference evidence="2 3" key="1">
    <citation type="journal article" date="2016" name="Genome Announc.">
        <title>Draft Genome Sequence of Planomonospora sphaerica JCM9374, a Rare Actinomycete.</title>
        <authorList>
            <person name="Dohra H."/>
            <person name="Suzuki T."/>
            <person name="Inoue Y."/>
            <person name="Kodani S."/>
        </authorList>
    </citation>
    <scope>NUCLEOTIDE SEQUENCE [LARGE SCALE GENOMIC DNA]</scope>
    <source>
        <strain evidence="2 3">JCM 9374</strain>
    </source>
</reference>
<feature type="region of interest" description="Disordered" evidence="1">
    <location>
        <begin position="89"/>
        <end position="144"/>
    </location>
</feature>
<protein>
    <submittedName>
        <fullName evidence="2">Uncharacterized protein</fullName>
    </submittedName>
</protein>
<name>A0A171DR25_9ACTN</name>